<dbReference type="Proteomes" id="UP001254770">
    <property type="component" value="Unassembled WGS sequence"/>
</dbReference>
<dbReference type="GO" id="GO:0005886">
    <property type="term" value="C:plasma membrane"/>
    <property type="evidence" value="ECO:0007669"/>
    <property type="project" value="UniProtKB-ARBA"/>
</dbReference>
<evidence type="ECO:0000256" key="1">
    <source>
        <dbReference type="ARBA" id="ARBA00004141"/>
    </source>
</evidence>
<keyword evidence="3 6" id="KW-0812">Transmembrane</keyword>
<comment type="subcellular location">
    <subcellularLocation>
        <location evidence="1">Membrane</location>
        <topology evidence="1">Multi-pass membrane protein</topology>
    </subcellularLocation>
</comment>
<proteinExistence type="predicted"/>
<gene>
    <name evidence="7" type="ORF">P7D69_18465</name>
</gene>
<evidence type="ECO:0000256" key="2">
    <source>
        <dbReference type="ARBA" id="ARBA00022475"/>
    </source>
</evidence>
<reference evidence="7" key="1">
    <citation type="submission" date="2023-03" db="EMBL/GenBank/DDBJ databases">
        <authorList>
            <person name="Shen W."/>
            <person name="Cai J."/>
        </authorList>
    </citation>
    <scope>NUCLEOTIDE SEQUENCE</scope>
    <source>
        <strain evidence="7">Y15</strain>
    </source>
</reference>
<feature type="transmembrane region" description="Helical" evidence="6">
    <location>
        <begin position="53"/>
        <end position="75"/>
    </location>
</feature>
<keyword evidence="4 6" id="KW-1133">Transmembrane helix</keyword>
<dbReference type="CDD" id="cd16914">
    <property type="entry name" value="EcfT"/>
    <property type="match status" value="1"/>
</dbReference>
<dbReference type="EMBL" id="JARPXL010000028">
    <property type="protein sequence ID" value="MDT2546334.1"/>
    <property type="molecule type" value="Genomic_DNA"/>
</dbReference>
<evidence type="ECO:0000313" key="7">
    <source>
        <dbReference type="EMBL" id="MDT2546334.1"/>
    </source>
</evidence>
<organism evidence="7 8">
    <name type="scientific">Enterococcus raffinosus</name>
    <dbReference type="NCBI Taxonomy" id="71452"/>
    <lineage>
        <taxon>Bacteria</taxon>
        <taxon>Bacillati</taxon>
        <taxon>Bacillota</taxon>
        <taxon>Bacilli</taxon>
        <taxon>Lactobacillales</taxon>
        <taxon>Enterococcaceae</taxon>
        <taxon>Enterococcus</taxon>
    </lineage>
</organism>
<dbReference type="Pfam" id="PF02361">
    <property type="entry name" value="CbiQ"/>
    <property type="match status" value="1"/>
</dbReference>
<dbReference type="GeneID" id="67041997"/>
<comment type="caution">
    <text evidence="7">The sequence shown here is derived from an EMBL/GenBank/DDBJ whole genome shotgun (WGS) entry which is preliminary data.</text>
</comment>
<sequence length="245" mass="27184">MAKSIDQWYPSTKLMIVLTVIIISMFSTANVVQYVLFGLSLLLSLCSGNIGRFLATFFKSIFIIVLFIFLVQVFIVQNEDSQSIWWFIGYSQIGLATSIGLSSRIVAISSIIIWFFQVTSVKDIVSALEKARIPKKVTFVISATIQLVPQMSKLSRTISDAQRARGIETEGSVLVRMKAFIPMMGPLVLTSIQQTDERVLTLEARGFSAPIRKTAYYSVKKTAVDYIVVILCLSGLIAYFVGGPL</sequence>
<dbReference type="AlphaFoldDB" id="A0AAP5KCZ9"/>
<dbReference type="InterPro" id="IPR003339">
    <property type="entry name" value="ABC/ECF_trnsptr_transmembrane"/>
</dbReference>
<evidence type="ECO:0000256" key="6">
    <source>
        <dbReference type="SAM" id="Phobius"/>
    </source>
</evidence>
<feature type="transmembrane region" description="Helical" evidence="6">
    <location>
        <begin position="223"/>
        <end position="242"/>
    </location>
</feature>
<feature type="transmembrane region" description="Helical" evidence="6">
    <location>
        <begin position="14"/>
        <end position="41"/>
    </location>
</feature>
<dbReference type="PANTHER" id="PTHR34857:SF2">
    <property type="entry name" value="SLL0384 PROTEIN"/>
    <property type="match status" value="1"/>
</dbReference>
<dbReference type="RefSeq" id="WP_070509007.1">
    <property type="nucleotide sequence ID" value="NZ_CP072889.1"/>
</dbReference>
<evidence type="ECO:0000256" key="4">
    <source>
        <dbReference type="ARBA" id="ARBA00022989"/>
    </source>
</evidence>
<evidence type="ECO:0000256" key="3">
    <source>
        <dbReference type="ARBA" id="ARBA00022692"/>
    </source>
</evidence>
<dbReference type="PANTHER" id="PTHR34857">
    <property type="entry name" value="SLL0384 PROTEIN"/>
    <property type="match status" value="1"/>
</dbReference>
<accession>A0AAP5KCZ9</accession>
<keyword evidence="2" id="KW-1003">Cell membrane</keyword>
<dbReference type="InterPro" id="IPR051611">
    <property type="entry name" value="ECF_transporter_component"/>
</dbReference>
<keyword evidence="5 6" id="KW-0472">Membrane</keyword>
<evidence type="ECO:0000256" key="5">
    <source>
        <dbReference type="ARBA" id="ARBA00023136"/>
    </source>
</evidence>
<evidence type="ECO:0000313" key="8">
    <source>
        <dbReference type="Proteomes" id="UP001254770"/>
    </source>
</evidence>
<protein>
    <submittedName>
        <fullName evidence="7">Energy-coupling factor transporter transmembrane component T</fullName>
    </submittedName>
</protein>
<name>A0AAP5KCZ9_9ENTE</name>
<feature type="transmembrane region" description="Helical" evidence="6">
    <location>
        <begin position="95"/>
        <end position="116"/>
    </location>
</feature>